<evidence type="ECO:0000256" key="6">
    <source>
        <dbReference type="ARBA" id="ARBA00023163"/>
    </source>
</evidence>
<reference evidence="9 10" key="1">
    <citation type="journal article" date="2016" name="Fungal Biol.">
        <title>The genome of Xylona heveae provides a window into fungal endophytism.</title>
        <authorList>
            <person name="Gazis R."/>
            <person name="Kuo A."/>
            <person name="Riley R."/>
            <person name="LaButti K."/>
            <person name="Lipzen A."/>
            <person name="Lin J."/>
            <person name="Amirebrahimi M."/>
            <person name="Hesse C.N."/>
            <person name="Spatafora J.W."/>
            <person name="Henrissat B."/>
            <person name="Hainaut M."/>
            <person name="Grigoriev I.V."/>
            <person name="Hibbett D.S."/>
        </authorList>
    </citation>
    <scope>NUCLEOTIDE SEQUENCE [LARGE SCALE GENOMIC DNA]</scope>
    <source>
        <strain evidence="9 10">TC161</strain>
    </source>
</reference>
<gene>
    <name evidence="9" type="ORF">L228DRAFT_269894</name>
</gene>
<evidence type="ECO:0000313" key="10">
    <source>
        <dbReference type="Proteomes" id="UP000076632"/>
    </source>
</evidence>
<feature type="region of interest" description="Disordered" evidence="7">
    <location>
        <begin position="448"/>
        <end position="496"/>
    </location>
</feature>
<evidence type="ECO:0000313" key="9">
    <source>
        <dbReference type="EMBL" id="KZF20592.1"/>
    </source>
</evidence>
<evidence type="ECO:0000256" key="3">
    <source>
        <dbReference type="ARBA" id="ARBA00022771"/>
    </source>
</evidence>
<sequence>MVDQQEREFRRKFAGNAAFYADLDEHRQQTFLQRNLRTVFRSHAQQLTRKAEPAYKIEDEDTIKVDQSGATGAKKPKWTLPSREILDDVNFRKTERVLKIDLKGIVMKELTKDTVENASAWRTDLKSEIPCHVQLRIVDSTGSKEKTVVRDATTGTIGGLDKEIGSDGLQIQLDTPFYINVEKLFVNVEKNKRRRMSAASSYSMVLVLSPMDSSTWFEQDSRRLKDALKSLLRYTESEQRNATAKTKDIQAFYAKWPNLLQCPQDGALLETCRYKDAKPISDCGILVDMGWNKQKTPLERYNSFLRDSPAIRFPTPVSDRASEASKVEVTYVFGDWVSSTDGFRMKEWSVPGYHCPFCHGKNLTSFEHLSFHLRNSHALFKFDLEHVVNLEAPDNQANVSVKVNIHDDLRETLINTPAYLEDLDWQRPRRPFDLKKYLEGDHSWVGGSQTPLRSLKRASTRRPSRTTASRGMSSTPSGLQDDEVPEIPPKRRKKYVVPPAPDPSIRFFRTTSKRMLNEGEEISESDDDVDEAWLIHKHDEVIDDFIDVSDPEKEFIKRWDAHMLEEGLSGNIHFADAMVRFVRANKLWLCTTERFVEFSKICAKLKLSGTIGGAVILRCVRIIHEEANAQGKDISLGAAQQAPDVTESPLSRRNLRLGQYHLRSSKEKTTPGLSQSPAPNGVKQELDGTPAGPDALSNDNRPARTRSAYGECICGKTIKDFHTAIICSQPGCLQPDFHLVCAGLENREPGWLCSYCSSKRRPPE</sequence>
<accession>A0A165AJQ8</accession>
<dbReference type="OMA" id="ECYCGED"/>
<dbReference type="GO" id="GO:0008270">
    <property type="term" value="F:zinc ion binding"/>
    <property type="evidence" value="ECO:0007669"/>
    <property type="project" value="UniProtKB-KW"/>
</dbReference>
<feature type="domain" description="Polycomb protein VEFS-Box" evidence="8">
    <location>
        <begin position="507"/>
        <end position="593"/>
    </location>
</feature>
<evidence type="ECO:0000256" key="1">
    <source>
        <dbReference type="ARBA" id="ARBA00007416"/>
    </source>
</evidence>
<dbReference type="InterPro" id="IPR019786">
    <property type="entry name" value="Zinc_finger_PHD-type_CS"/>
</dbReference>
<protein>
    <recommendedName>
        <fullName evidence="8">Polycomb protein VEFS-Box domain-containing protein</fullName>
    </recommendedName>
</protein>
<dbReference type="OrthoDB" id="166746at2759"/>
<dbReference type="InterPro" id="IPR019135">
    <property type="entry name" value="Polycomb_protein_VEFS-Box"/>
</dbReference>
<dbReference type="AlphaFoldDB" id="A0A165AJQ8"/>
<dbReference type="Pfam" id="PF09733">
    <property type="entry name" value="VEFS-Box"/>
    <property type="match status" value="1"/>
</dbReference>
<keyword evidence="6" id="KW-0804">Transcription</keyword>
<keyword evidence="4" id="KW-0862">Zinc</keyword>
<dbReference type="PANTHER" id="PTHR22597:SF0">
    <property type="entry name" value="POLYCOMB PROTEIN SUZ12"/>
    <property type="match status" value="1"/>
</dbReference>
<dbReference type="GO" id="GO:0031490">
    <property type="term" value="F:chromatin DNA binding"/>
    <property type="evidence" value="ECO:0007669"/>
    <property type="project" value="TreeGrafter"/>
</dbReference>
<dbReference type="PANTHER" id="PTHR22597">
    <property type="entry name" value="POLYCOMB GROUP PROTEIN"/>
    <property type="match status" value="1"/>
</dbReference>
<feature type="compositionally biased region" description="Basic residues" evidence="7">
    <location>
        <begin position="454"/>
        <end position="464"/>
    </location>
</feature>
<dbReference type="CDD" id="cd21552">
    <property type="entry name" value="VEFS-box_ctSUZ12-like"/>
    <property type="match status" value="1"/>
</dbReference>
<dbReference type="SUPFAM" id="SSF57903">
    <property type="entry name" value="FYVE/PHD zinc finger"/>
    <property type="match status" value="1"/>
</dbReference>
<dbReference type="GeneID" id="28900470"/>
<dbReference type="RefSeq" id="XP_018186147.1">
    <property type="nucleotide sequence ID" value="XM_018335333.1"/>
</dbReference>
<organism evidence="9 10">
    <name type="scientific">Xylona heveae (strain CBS 132557 / TC161)</name>
    <dbReference type="NCBI Taxonomy" id="1328760"/>
    <lineage>
        <taxon>Eukaryota</taxon>
        <taxon>Fungi</taxon>
        <taxon>Dikarya</taxon>
        <taxon>Ascomycota</taxon>
        <taxon>Pezizomycotina</taxon>
        <taxon>Xylonomycetes</taxon>
        <taxon>Xylonales</taxon>
        <taxon>Xylonaceae</taxon>
        <taxon>Xylona</taxon>
    </lineage>
</organism>
<keyword evidence="2" id="KW-0479">Metal-binding</keyword>
<evidence type="ECO:0000256" key="5">
    <source>
        <dbReference type="ARBA" id="ARBA00023015"/>
    </source>
</evidence>
<dbReference type="Gene3D" id="3.30.40.10">
    <property type="entry name" value="Zinc/RING finger domain, C3HC4 (zinc finger)"/>
    <property type="match status" value="1"/>
</dbReference>
<dbReference type="EMBL" id="KV407462">
    <property type="protein sequence ID" value="KZF20592.1"/>
    <property type="molecule type" value="Genomic_DNA"/>
</dbReference>
<feature type="region of interest" description="Disordered" evidence="7">
    <location>
        <begin position="664"/>
        <end position="702"/>
    </location>
</feature>
<dbReference type="STRING" id="1328760.A0A165AJQ8"/>
<name>A0A165AJQ8_XYLHT</name>
<evidence type="ECO:0000256" key="2">
    <source>
        <dbReference type="ARBA" id="ARBA00022723"/>
    </source>
</evidence>
<dbReference type="GO" id="GO:0016586">
    <property type="term" value="C:RSC-type complex"/>
    <property type="evidence" value="ECO:0007669"/>
    <property type="project" value="TreeGrafter"/>
</dbReference>
<proteinExistence type="inferred from homology"/>
<keyword evidence="3" id="KW-0863">Zinc-finger</keyword>
<keyword evidence="5" id="KW-0805">Transcription regulation</keyword>
<dbReference type="InterPro" id="IPR013083">
    <property type="entry name" value="Znf_RING/FYVE/PHD"/>
</dbReference>
<dbReference type="Proteomes" id="UP000076632">
    <property type="component" value="Unassembled WGS sequence"/>
</dbReference>
<dbReference type="InterPro" id="IPR011011">
    <property type="entry name" value="Znf_FYVE_PHD"/>
</dbReference>
<dbReference type="InParanoid" id="A0A165AJQ8"/>
<dbReference type="PROSITE" id="PS01359">
    <property type="entry name" value="ZF_PHD_1"/>
    <property type="match status" value="1"/>
</dbReference>
<evidence type="ECO:0000259" key="8">
    <source>
        <dbReference type="Pfam" id="PF09733"/>
    </source>
</evidence>
<keyword evidence="10" id="KW-1185">Reference proteome</keyword>
<evidence type="ECO:0000256" key="7">
    <source>
        <dbReference type="SAM" id="MobiDB-lite"/>
    </source>
</evidence>
<evidence type="ECO:0000256" key="4">
    <source>
        <dbReference type="ARBA" id="ARBA00022833"/>
    </source>
</evidence>
<comment type="similarity">
    <text evidence="1">Belongs to the VEFS (VRN2-EMF2-FIS2-SU(Z)12) family.</text>
</comment>